<feature type="transmembrane region" description="Helical" evidence="8">
    <location>
        <begin position="185"/>
        <end position="204"/>
    </location>
</feature>
<dbReference type="Proteomes" id="UP000215405">
    <property type="component" value="Unassembled WGS sequence"/>
</dbReference>
<dbReference type="Gene3D" id="1.20.1560.10">
    <property type="entry name" value="ABC transporter type 1, transmembrane domain"/>
    <property type="match status" value="1"/>
</dbReference>
<proteinExistence type="inferred from homology"/>
<dbReference type="PANTHER" id="PTHR24221">
    <property type="entry name" value="ATP-BINDING CASSETTE SUB-FAMILY B"/>
    <property type="match status" value="1"/>
</dbReference>
<dbReference type="Gene3D" id="3.40.50.300">
    <property type="entry name" value="P-loop containing nucleotide triphosphate hydrolases"/>
    <property type="match status" value="1"/>
</dbReference>
<dbReference type="SUPFAM" id="SSF52540">
    <property type="entry name" value="P-loop containing nucleoside triphosphate hydrolases"/>
    <property type="match status" value="1"/>
</dbReference>
<dbReference type="GO" id="GO:0005886">
    <property type="term" value="C:plasma membrane"/>
    <property type="evidence" value="ECO:0007669"/>
    <property type="project" value="UniProtKB-SubCell"/>
</dbReference>
<dbReference type="SMART" id="SM00382">
    <property type="entry name" value="AAA"/>
    <property type="match status" value="1"/>
</dbReference>
<dbReference type="PROSITE" id="PS50929">
    <property type="entry name" value="ABC_TM1F"/>
    <property type="match status" value="1"/>
</dbReference>
<dbReference type="InterPro" id="IPR027417">
    <property type="entry name" value="P-loop_NTPase"/>
</dbReference>
<comment type="caution">
    <text evidence="11">The sequence shown here is derived from an EMBL/GenBank/DDBJ whole genome shotgun (WGS) entry which is preliminary data.</text>
</comment>
<dbReference type="GO" id="GO:0030253">
    <property type="term" value="P:protein secretion by the type I secretion system"/>
    <property type="evidence" value="ECO:0007669"/>
    <property type="project" value="InterPro"/>
</dbReference>
<keyword evidence="3 8" id="KW-0812">Transmembrane</keyword>
<evidence type="ECO:0000256" key="3">
    <source>
        <dbReference type="ARBA" id="ARBA00022692"/>
    </source>
</evidence>
<dbReference type="CDD" id="cd18586">
    <property type="entry name" value="ABC_6TM_PrtD_like"/>
    <property type="match status" value="1"/>
</dbReference>
<dbReference type="GO" id="GO:0034040">
    <property type="term" value="F:ATPase-coupled lipid transmembrane transporter activity"/>
    <property type="evidence" value="ECO:0007669"/>
    <property type="project" value="TreeGrafter"/>
</dbReference>
<sequence length="598" mass="63964">MQPTTQTKPASSFRTDGVALDRAVHVSPGTGADLSLRSILAHCRSAFLGVALFSCIINLLMLTGPLFMMQIYDRVLTSGSIPTLIALLLLVTGLYIFYALFEVLRSRILIKAGEYLDQRLSPTVFQTILAQPLEGRSQERSSSLVRDMDTVRKFLSGTGPLAFFDMPWTPIFLAVIFVFHPVLGLIAAGGAAILLAIAIVSEFINRGLVDEASVLQARRSHMAGSSQKNAETARAMGMTGELERRWSEIASTYLQLNGRASNRTGVLSSVTKALRLFMQSAMLAAGAWLAILQEVSPGTIIAASIILSRALAPIELAVGNWRGFLAARQSSQRLKSLLKRPEHRATTALPAPCKTLRLSGVAVSPPASSAPTILGVDFTLNAGDALGILGPSGSGKSTLVRAMAGIWPTIRGDIRLDGAMLEHWDPDRLGPHIGYLPQSLDLFAGSIAQNIARLDPAASDGDIIEAAKLAGVHDLIVSLAEGYDTEIGEGGHILSVGQRQRIGLARALYGKPFLILLDEPNSNLDQAGEKALTKAIETMRSHGSIVVVVAHRPSAVEAVSHILMIDRGRQLVFDTKDRLNRTRETAAGLVTPVTAAAE</sequence>
<comment type="subcellular location">
    <subcellularLocation>
        <location evidence="1">Cell membrane</location>
        <topology evidence="1">Multi-pass membrane protein</topology>
    </subcellularLocation>
</comment>
<dbReference type="GO" id="GO:0005524">
    <property type="term" value="F:ATP binding"/>
    <property type="evidence" value="ECO:0007669"/>
    <property type="project" value="UniProtKB-KW"/>
</dbReference>
<keyword evidence="5" id="KW-0067">ATP-binding</keyword>
<dbReference type="InterPro" id="IPR003593">
    <property type="entry name" value="AAA+_ATPase"/>
</dbReference>
<keyword evidence="4" id="KW-0547">Nucleotide-binding</keyword>
<comment type="similarity">
    <text evidence="2">Belongs to the ABC transporter superfamily.</text>
</comment>
<evidence type="ECO:0000256" key="7">
    <source>
        <dbReference type="ARBA" id="ARBA00023136"/>
    </source>
</evidence>
<dbReference type="InterPro" id="IPR010128">
    <property type="entry name" value="ATPase_T1SS_PrtD-like"/>
</dbReference>
<accession>A0A231UY28</accession>
<evidence type="ECO:0000256" key="8">
    <source>
        <dbReference type="SAM" id="Phobius"/>
    </source>
</evidence>
<feature type="domain" description="ABC transporter" evidence="9">
    <location>
        <begin position="356"/>
        <end position="592"/>
    </location>
</feature>
<evidence type="ECO:0000256" key="2">
    <source>
        <dbReference type="ARBA" id="ARBA00005417"/>
    </source>
</evidence>
<evidence type="ECO:0000313" key="11">
    <source>
        <dbReference type="EMBL" id="OXT00845.1"/>
    </source>
</evidence>
<dbReference type="SUPFAM" id="SSF90123">
    <property type="entry name" value="ABC transporter transmembrane region"/>
    <property type="match status" value="1"/>
</dbReference>
<evidence type="ECO:0000259" key="10">
    <source>
        <dbReference type="PROSITE" id="PS50929"/>
    </source>
</evidence>
<reference evidence="12" key="1">
    <citation type="journal article" date="2017" name="Int. J. Syst. Evol. Microbiol.">
        <title>Notoacmeibacter marinus gen. nov., sp. nov., isolated from the gut of a limpet and proposal of Notoacmeibacteraceae fam. nov. in the order Rhizobiales of the class Alphaproteobacteria.</title>
        <authorList>
            <person name="Huang Z."/>
            <person name="Guo F."/>
            <person name="Lai Q."/>
        </authorList>
    </citation>
    <scope>NUCLEOTIDE SEQUENCE [LARGE SCALE GENOMIC DNA]</scope>
    <source>
        <strain evidence="12">XMTR2A4</strain>
    </source>
</reference>
<evidence type="ECO:0000256" key="1">
    <source>
        <dbReference type="ARBA" id="ARBA00004651"/>
    </source>
</evidence>
<dbReference type="Pfam" id="PF00664">
    <property type="entry name" value="ABC_membrane"/>
    <property type="match status" value="1"/>
</dbReference>
<dbReference type="InterPro" id="IPR039421">
    <property type="entry name" value="Type_1_exporter"/>
</dbReference>
<keyword evidence="12" id="KW-1185">Reference proteome</keyword>
<dbReference type="RefSeq" id="WP_094077661.1">
    <property type="nucleotide sequence ID" value="NZ_NBYO01000002.1"/>
</dbReference>
<keyword evidence="6 8" id="KW-1133">Transmembrane helix</keyword>
<evidence type="ECO:0000256" key="6">
    <source>
        <dbReference type="ARBA" id="ARBA00022989"/>
    </source>
</evidence>
<evidence type="ECO:0000259" key="9">
    <source>
        <dbReference type="PROSITE" id="PS50893"/>
    </source>
</evidence>
<dbReference type="GO" id="GO:0030256">
    <property type="term" value="C:type I protein secretion system complex"/>
    <property type="evidence" value="ECO:0007669"/>
    <property type="project" value="InterPro"/>
</dbReference>
<evidence type="ECO:0008006" key="13">
    <source>
        <dbReference type="Google" id="ProtNLM"/>
    </source>
</evidence>
<protein>
    <recommendedName>
        <fullName evidence="13">Type I secretion system permease/ATPase</fullName>
    </recommendedName>
</protein>
<dbReference type="GO" id="GO:0140359">
    <property type="term" value="F:ABC-type transporter activity"/>
    <property type="evidence" value="ECO:0007669"/>
    <property type="project" value="InterPro"/>
</dbReference>
<dbReference type="GO" id="GO:0016887">
    <property type="term" value="F:ATP hydrolysis activity"/>
    <property type="evidence" value="ECO:0007669"/>
    <property type="project" value="InterPro"/>
</dbReference>
<dbReference type="PANTHER" id="PTHR24221:SF248">
    <property type="entry name" value="ABC TRANSPORTER TRANSMEMBRANE REGION"/>
    <property type="match status" value="1"/>
</dbReference>
<dbReference type="EMBL" id="NBYO01000002">
    <property type="protein sequence ID" value="OXT00845.1"/>
    <property type="molecule type" value="Genomic_DNA"/>
</dbReference>
<dbReference type="NCBIfam" id="TIGR01842">
    <property type="entry name" value="type_I_sec_PrtD"/>
    <property type="match status" value="1"/>
</dbReference>
<dbReference type="InterPro" id="IPR047957">
    <property type="entry name" value="ABC_AprD-like_6TM"/>
</dbReference>
<dbReference type="AlphaFoldDB" id="A0A231UY28"/>
<dbReference type="InterPro" id="IPR003439">
    <property type="entry name" value="ABC_transporter-like_ATP-bd"/>
</dbReference>
<dbReference type="InterPro" id="IPR036640">
    <property type="entry name" value="ABC1_TM_sf"/>
</dbReference>
<feature type="transmembrane region" description="Helical" evidence="8">
    <location>
        <begin position="80"/>
        <end position="101"/>
    </location>
</feature>
<dbReference type="Pfam" id="PF00005">
    <property type="entry name" value="ABC_tran"/>
    <property type="match status" value="1"/>
</dbReference>
<evidence type="ECO:0000313" key="12">
    <source>
        <dbReference type="Proteomes" id="UP000215405"/>
    </source>
</evidence>
<dbReference type="InterPro" id="IPR011527">
    <property type="entry name" value="ABC1_TM_dom"/>
</dbReference>
<evidence type="ECO:0000256" key="5">
    <source>
        <dbReference type="ARBA" id="ARBA00022840"/>
    </source>
</evidence>
<feature type="transmembrane region" description="Helical" evidence="8">
    <location>
        <begin position="46"/>
        <end position="68"/>
    </location>
</feature>
<gene>
    <name evidence="11" type="ORF">B7H23_12285</name>
</gene>
<keyword evidence="7 8" id="KW-0472">Membrane</keyword>
<organism evidence="11 12">
    <name type="scientific">Notoacmeibacter marinus</name>
    <dbReference type="NCBI Taxonomy" id="1876515"/>
    <lineage>
        <taxon>Bacteria</taxon>
        <taxon>Pseudomonadati</taxon>
        <taxon>Pseudomonadota</taxon>
        <taxon>Alphaproteobacteria</taxon>
        <taxon>Hyphomicrobiales</taxon>
        <taxon>Notoacmeibacteraceae</taxon>
        <taxon>Notoacmeibacter</taxon>
    </lineage>
</organism>
<dbReference type="InterPro" id="IPR017871">
    <property type="entry name" value="ABC_transporter-like_CS"/>
</dbReference>
<dbReference type="PROSITE" id="PS50893">
    <property type="entry name" value="ABC_TRANSPORTER_2"/>
    <property type="match status" value="1"/>
</dbReference>
<feature type="domain" description="ABC transmembrane type-1" evidence="10">
    <location>
        <begin position="48"/>
        <end position="326"/>
    </location>
</feature>
<evidence type="ECO:0000256" key="4">
    <source>
        <dbReference type="ARBA" id="ARBA00022741"/>
    </source>
</evidence>
<name>A0A231UY28_9HYPH</name>
<dbReference type="PROSITE" id="PS00211">
    <property type="entry name" value="ABC_TRANSPORTER_1"/>
    <property type="match status" value="1"/>
</dbReference>